<dbReference type="AlphaFoldDB" id="A0A7X6MWF1"/>
<reference evidence="1 2" key="1">
    <citation type="submission" date="2020-04" db="EMBL/GenBank/DDBJ databases">
        <title>MicrobeNet Type strains.</title>
        <authorList>
            <person name="Nicholson A.C."/>
        </authorList>
    </citation>
    <scope>NUCLEOTIDE SEQUENCE [LARGE SCALE GENOMIC DNA]</scope>
    <source>
        <strain evidence="1 2">ATCC 700731</strain>
    </source>
</reference>
<sequence length="300" mass="32576">MRRAAESDALRRLAPGPVNQSDNLTAALLRRGLYVVAFNGIEDYLKERVREHFQNLAQISTLNFGQLPPGIQKASVVDAIKNGIREAGYDKPNQMQIIRTVAGAVASTDNQQQFSIHEYSLLRSGSNVSVTDITTALGSLHIADPWGQMQSVLDRIGNVGLPIQGRFLTCSLKRNAAAHGGHPIEYSDLIEILGLAVPLCFAFDVVFSAGMTRLADNVVTPDNASKVQLAGNLTIHYAGLRNNRWCRLTQNQQPFKYFSTRSGAVQHALASLSPGDVVAVLGSVGELIGWHLADGRHPFP</sequence>
<protein>
    <submittedName>
        <fullName evidence="1">Uncharacterized protein</fullName>
    </submittedName>
</protein>
<organism evidence="1 2">
    <name type="scientific">Mycolicibacterium septicum DSM 44393</name>
    <dbReference type="NCBI Taxonomy" id="1341646"/>
    <lineage>
        <taxon>Bacteria</taxon>
        <taxon>Bacillati</taxon>
        <taxon>Actinomycetota</taxon>
        <taxon>Actinomycetes</taxon>
        <taxon>Mycobacteriales</taxon>
        <taxon>Mycobacteriaceae</taxon>
        <taxon>Mycolicibacterium</taxon>
    </lineage>
</organism>
<proteinExistence type="predicted"/>
<comment type="caution">
    <text evidence="1">The sequence shown here is derived from an EMBL/GenBank/DDBJ whole genome shotgun (WGS) entry which is preliminary data.</text>
</comment>
<accession>A0A7X6MWF1</accession>
<evidence type="ECO:0000313" key="2">
    <source>
        <dbReference type="Proteomes" id="UP000518188"/>
    </source>
</evidence>
<evidence type="ECO:0000313" key="1">
    <source>
        <dbReference type="EMBL" id="NKZ15226.1"/>
    </source>
</evidence>
<dbReference type="EMBL" id="JAAXPJ010000017">
    <property type="protein sequence ID" value="NKZ15226.1"/>
    <property type="molecule type" value="Genomic_DNA"/>
</dbReference>
<dbReference type="RefSeq" id="WP_162563199.1">
    <property type="nucleotide sequence ID" value="NZ_HG322952.1"/>
</dbReference>
<dbReference type="Proteomes" id="UP000518188">
    <property type="component" value="Unassembled WGS sequence"/>
</dbReference>
<name>A0A7X6MWF1_9MYCO</name>
<gene>
    <name evidence="1" type="ORF">HGA11_30070</name>
</gene>